<feature type="region of interest" description="Disordered" evidence="1">
    <location>
        <begin position="1"/>
        <end position="53"/>
    </location>
</feature>
<name>M0NC32_9EURY</name>
<comment type="caution">
    <text evidence="2">The sequence shown here is derived from an EMBL/GenBank/DDBJ whole genome shotgun (WGS) entry which is preliminary data.</text>
</comment>
<keyword evidence="3" id="KW-1185">Reference proteome</keyword>
<protein>
    <submittedName>
        <fullName evidence="2">Uncharacterized protein</fullName>
    </submittedName>
</protein>
<accession>M0NC32</accession>
<feature type="region of interest" description="Disordered" evidence="1">
    <location>
        <begin position="80"/>
        <end position="100"/>
    </location>
</feature>
<evidence type="ECO:0000256" key="1">
    <source>
        <dbReference type="SAM" id="MobiDB-lite"/>
    </source>
</evidence>
<dbReference type="EMBL" id="AOME01000015">
    <property type="protein sequence ID" value="EMA55128.1"/>
    <property type="molecule type" value="Genomic_DNA"/>
</dbReference>
<dbReference type="Proteomes" id="UP000011625">
    <property type="component" value="Unassembled WGS sequence"/>
</dbReference>
<feature type="compositionally biased region" description="Basic and acidic residues" evidence="1">
    <location>
        <begin position="82"/>
        <end position="94"/>
    </location>
</feature>
<gene>
    <name evidence="2" type="ORF">C450_03637</name>
</gene>
<reference evidence="2 3" key="1">
    <citation type="journal article" date="2014" name="PLoS Genet.">
        <title>Phylogenetically driven sequencing of extremely halophilic archaea reveals strategies for static and dynamic osmo-response.</title>
        <authorList>
            <person name="Becker E.A."/>
            <person name="Seitzer P.M."/>
            <person name="Tritt A."/>
            <person name="Larsen D."/>
            <person name="Krusor M."/>
            <person name="Yao A.I."/>
            <person name="Wu D."/>
            <person name="Madern D."/>
            <person name="Eisen J.A."/>
            <person name="Darling A.E."/>
            <person name="Facciotti M.T."/>
        </authorList>
    </citation>
    <scope>NUCLEOTIDE SEQUENCE [LARGE SCALE GENOMIC DNA]</scope>
    <source>
        <strain evidence="2 3">DSM 8989</strain>
    </source>
</reference>
<sequence>MGRNSASETDSSDPDARIDTHLPATDRSNRTTETLPPDPADTSNAEQSRFFGLLSDPVNENTLHFGRGNRKCARGLARRYWGKPEPDPQARREAVVSNTW</sequence>
<dbReference type="AlphaFoldDB" id="M0NC32"/>
<organism evidence="2 3">
    <name type="scientific">Halococcus salifodinae DSM 8989</name>
    <dbReference type="NCBI Taxonomy" id="1227456"/>
    <lineage>
        <taxon>Archaea</taxon>
        <taxon>Methanobacteriati</taxon>
        <taxon>Methanobacteriota</taxon>
        <taxon>Stenosarchaea group</taxon>
        <taxon>Halobacteria</taxon>
        <taxon>Halobacteriales</taxon>
        <taxon>Halococcaceae</taxon>
        <taxon>Halococcus</taxon>
    </lineage>
</organism>
<evidence type="ECO:0000313" key="3">
    <source>
        <dbReference type="Proteomes" id="UP000011625"/>
    </source>
</evidence>
<evidence type="ECO:0000313" key="2">
    <source>
        <dbReference type="EMBL" id="EMA55128.1"/>
    </source>
</evidence>
<proteinExistence type="predicted"/>